<dbReference type="Proteomes" id="UP001301388">
    <property type="component" value="Unassembled WGS sequence"/>
</dbReference>
<evidence type="ECO:0000313" key="2">
    <source>
        <dbReference type="EMBL" id="MEA5477970.1"/>
    </source>
</evidence>
<name>A0ABU5TI22_9CYAN</name>
<evidence type="ECO:0008006" key="4">
    <source>
        <dbReference type="Google" id="ProtNLM"/>
    </source>
</evidence>
<feature type="coiled-coil region" evidence="1">
    <location>
        <begin position="139"/>
        <end position="166"/>
    </location>
</feature>
<evidence type="ECO:0000256" key="1">
    <source>
        <dbReference type="SAM" id="Coils"/>
    </source>
</evidence>
<dbReference type="RefSeq" id="WP_323261558.1">
    <property type="nucleotide sequence ID" value="NZ_JAYGIE010000048.1"/>
</dbReference>
<accession>A0ABU5TI22</accession>
<sequence length="218" mass="24284">MDDDKQYVIEQQMKRFAALKFIWKETRDSETLFSPINEICDAIQVNQDELLQILGYLEAEGLIKRMIYLGQPTLSQVTYLGKVEIENAITRPSEDTEHFSSKAITFIMNQTNITAGRDAIGNVTSSTNPNISTTVTYSTNETLEAIAELRQQINTLAEENQDVAIDALDTLESEVKSPTKPTKVKAALFSLWGIAQGIASFTNAVTAIADRFGVKFHQ</sequence>
<organism evidence="2 3">
    <name type="scientific">Pseudanabaena galeata UHCC 0370</name>
    <dbReference type="NCBI Taxonomy" id="3110310"/>
    <lineage>
        <taxon>Bacteria</taxon>
        <taxon>Bacillati</taxon>
        <taxon>Cyanobacteriota</taxon>
        <taxon>Cyanophyceae</taxon>
        <taxon>Pseudanabaenales</taxon>
        <taxon>Pseudanabaenaceae</taxon>
        <taxon>Pseudanabaena</taxon>
    </lineage>
</organism>
<reference evidence="2 3" key="1">
    <citation type="submission" date="2023-12" db="EMBL/GenBank/DDBJ databases">
        <title>Baltic Sea Cyanobacteria.</title>
        <authorList>
            <person name="Delbaje E."/>
            <person name="Fewer D.P."/>
            <person name="Shishido T.K."/>
        </authorList>
    </citation>
    <scope>NUCLEOTIDE SEQUENCE [LARGE SCALE GENOMIC DNA]</scope>
    <source>
        <strain evidence="2 3">UHCC 0370</strain>
    </source>
</reference>
<keyword evidence="1" id="KW-0175">Coiled coil</keyword>
<protein>
    <recommendedName>
        <fullName evidence="4">ArsR family transcriptional regulator</fullName>
    </recommendedName>
</protein>
<evidence type="ECO:0000313" key="3">
    <source>
        <dbReference type="Proteomes" id="UP001301388"/>
    </source>
</evidence>
<keyword evidence="3" id="KW-1185">Reference proteome</keyword>
<comment type="caution">
    <text evidence="2">The sequence shown here is derived from an EMBL/GenBank/DDBJ whole genome shotgun (WGS) entry which is preliminary data.</text>
</comment>
<proteinExistence type="predicted"/>
<gene>
    <name evidence="2" type="ORF">VB774_10105</name>
</gene>
<dbReference type="EMBL" id="JAYGIE010000048">
    <property type="protein sequence ID" value="MEA5477970.1"/>
    <property type="molecule type" value="Genomic_DNA"/>
</dbReference>